<dbReference type="OrthoDB" id="310895at2759"/>
<dbReference type="PANTHER" id="PTHR11699">
    <property type="entry name" value="ALDEHYDE DEHYDROGENASE-RELATED"/>
    <property type="match status" value="1"/>
</dbReference>
<dbReference type="PROSITE" id="PS00687">
    <property type="entry name" value="ALDEHYDE_DEHYDR_GLU"/>
    <property type="match status" value="1"/>
</dbReference>
<evidence type="ECO:0000313" key="6">
    <source>
        <dbReference type="Proteomes" id="UP000054560"/>
    </source>
</evidence>
<dbReference type="PROSITE" id="PS00070">
    <property type="entry name" value="ALDEHYDE_DEHYDR_CYS"/>
    <property type="match status" value="1"/>
</dbReference>
<dbReference type="CDD" id="cd07102">
    <property type="entry name" value="ALDH_EDX86601"/>
    <property type="match status" value="1"/>
</dbReference>
<dbReference type="InterPro" id="IPR029510">
    <property type="entry name" value="Ald_DH_CS_GLU"/>
</dbReference>
<sequence>VFVDGKDGFKRFLRKEPLGVVFVCGAWNYPYLIAVNAVVPALLAGNTVILKQSSATLLCAERFAEAFEAAGLPKHVFQYLHMTHSGTAALIQHPKVAFVNFTGSVEGGRDIQKASSEKFMGVGLELGGKDPAYVRQDCDMDYTVEQLVDGTYFNSGQCCCAIERIYVHEAVYDRFVQKFAGLVESLYRLGDPTDKNTNLGPMVRTSAADWVRKQVKEAIAAGAKSLVSEDKFPKSEEGTPYMAPVVLVDVDHSMSVMKEESFGPVIGIMKVSSDEEAISLMNDSDFGLTAGIWTQDIDAATRIGSEVQTGTLFVNKCDYLDPALAWTGVKDSGRGVSLSKFGFDQLTQIKSFNMKIN</sequence>
<dbReference type="GO" id="GO:0016620">
    <property type="term" value="F:oxidoreductase activity, acting on the aldehyde or oxo group of donors, NAD or NADP as acceptor"/>
    <property type="evidence" value="ECO:0007669"/>
    <property type="project" value="InterPro"/>
</dbReference>
<dbReference type="Proteomes" id="UP000054560">
    <property type="component" value="Unassembled WGS sequence"/>
</dbReference>
<dbReference type="Gene3D" id="3.40.605.10">
    <property type="entry name" value="Aldehyde Dehydrogenase, Chain A, domain 1"/>
    <property type="match status" value="1"/>
</dbReference>
<dbReference type="InterPro" id="IPR016163">
    <property type="entry name" value="Ald_DH_C"/>
</dbReference>
<keyword evidence="1 3" id="KW-0560">Oxidoreductase</keyword>
<evidence type="ECO:0000256" key="1">
    <source>
        <dbReference type="ARBA" id="ARBA00023002"/>
    </source>
</evidence>
<comment type="similarity">
    <text evidence="3">Belongs to the aldehyde dehydrogenase family.</text>
</comment>
<organism evidence="5 6">
    <name type="scientific">Sphaeroforma arctica JP610</name>
    <dbReference type="NCBI Taxonomy" id="667725"/>
    <lineage>
        <taxon>Eukaryota</taxon>
        <taxon>Ichthyosporea</taxon>
        <taxon>Ichthyophonida</taxon>
        <taxon>Sphaeroforma</taxon>
    </lineage>
</organism>
<keyword evidence="6" id="KW-1185">Reference proteome</keyword>
<gene>
    <name evidence="5" type="ORF">SARC_08597</name>
</gene>
<name>A0A0L0FR25_9EUKA</name>
<dbReference type="AlphaFoldDB" id="A0A0L0FR25"/>
<dbReference type="SUPFAM" id="SSF53720">
    <property type="entry name" value="ALDH-like"/>
    <property type="match status" value="1"/>
</dbReference>
<dbReference type="InterPro" id="IPR016162">
    <property type="entry name" value="Ald_DH_N"/>
</dbReference>
<evidence type="ECO:0000256" key="2">
    <source>
        <dbReference type="PROSITE-ProRule" id="PRU10007"/>
    </source>
</evidence>
<dbReference type="GeneID" id="25909101"/>
<feature type="non-terminal residue" evidence="5">
    <location>
        <position position="1"/>
    </location>
</feature>
<dbReference type="RefSeq" id="XP_014152898.1">
    <property type="nucleotide sequence ID" value="XM_014297423.1"/>
</dbReference>
<evidence type="ECO:0000256" key="3">
    <source>
        <dbReference type="RuleBase" id="RU003345"/>
    </source>
</evidence>
<dbReference type="EMBL" id="KQ242383">
    <property type="protein sequence ID" value="KNC78996.1"/>
    <property type="molecule type" value="Genomic_DNA"/>
</dbReference>
<evidence type="ECO:0000313" key="5">
    <source>
        <dbReference type="EMBL" id="KNC78996.1"/>
    </source>
</evidence>
<evidence type="ECO:0000259" key="4">
    <source>
        <dbReference type="Pfam" id="PF00171"/>
    </source>
</evidence>
<proteinExistence type="inferred from homology"/>
<dbReference type="FunFam" id="3.40.309.10:FF:000009">
    <property type="entry name" value="Aldehyde dehydrogenase A"/>
    <property type="match status" value="1"/>
</dbReference>
<dbReference type="InterPro" id="IPR016161">
    <property type="entry name" value="Ald_DH/histidinol_DH"/>
</dbReference>
<dbReference type="InterPro" id="IPR015590">
    <property type="entry name" value="Aldehyde_DH_dom"/>
</dbReference>
<feature type="domain" description="Aldehyde dehydrogenase" evidence="4">
    <location>
        <begin position="8"/>
        <end position="351"/>
    </location>
</feature>
<protein>
    <submittedName>
        <fullName evidence="5">Aldehyde dehydrogenase</fullName>
    </submittedName>
</protein>
<dbReference type="Pfam" id="PF00171">
    <property type="entry name" value="Aldedh"/>
    <property type="match status" value="1"/>
</dbReference>
<dbReference type="STRING" id="667725.A0A0L0FR25"/>
<accession>A0A0L0FR25</accession>
<dbReference type="InterPro" id="IPR016160">
    <property type="entry name" value="Ald_DH_CS_CYS"/>
</dbReference>
<dbReference type="Gene3D" id="3.40.309.10">
    <property type="entry name" value="Aldehyde Dehydrogenase, Chain A, domain 2"/>
    <property type="match status" value="1"/>
</dbReference>
<dbReference type="eggNOG" id="KOG2450">
    <property type="taxonomic scope" value="Eukaryota"/>
</dbReference>
<feature type="active site" evidence="2">
    <location>
        <position position="125"/>
    </location>
</feature>
<reference evidence="5 6" key="1">
    <citation type="submission" date="2011-02" db="EMBL/GenBank/DDBJ databases">
        <title>The Genome Sequence of Sphaeroforma arctica JP610.</title>
        <authorList>
            <consortium name="The Broad Institute Genome Sequencing Platform"/>
            <person name="Russ C."/>
            <person name="Cuomo C."/>
            <person name="Young S.K."/>
            <person name="Zeng Q."/>
            <person name="Gargeya S."/>
            <person name="Alvarado L."/>
            <person name="Berlin A."/>
            <person name="Chapman S.B."/>
            <person name="Chen Z."/>
            <person name="Freedman E."/>
            <person name="Gellesch M."/>
            <person name="Goldberg J."/>
            <person name="Griggs A."/>
            <person name="Gujja S."/>
            <person name="Heilman E."/>
            <person name="Heiman D."/>
            <person name="Howarth C."/>
            <person name="Mehta T."/>
            <person name="Neiman D."/>
            <person name="Pearson M."/>
            <person name="Roberts A."/>
            <person name="Saif S."/>
            <person name="Shea T."/>
            <person name="Shenoy N."/>
            <person name="Sisk P."/>
            <person name="Stolte C."/>
            <person name="Sykes S."/>
            <person name="White J."/>
            <person name="Yandava C."/>
            <person name="Burger G."/>
            <person name="Gray M.W."/>
            <person name="Holland P.W.H."/>
            <person name="King N."/>
            <person name="Lang F.B.F."/>
            <person name="Roger A.J."/>
            <person name="Ruiz-Trillo I."/>
            <person name="Haas B."/>
            <person name="Nusbaum C."/>
            <person name="Birren B."/>
        </authorList>
    </citation>
    <scope>NUCLEOTIDE SEQUENCE [LARGE SCALE GENOMIC DNA]</scope>
    <source>
        <strain evidence="5 6">JP610</strain>
    </source>
</reference>